<reference evidence="15" key="1">
    <citation type="submission" date="2025-08" db="UniProtKB">
        <authorList>
            <consortium name="RefSeq"/>
        </authorList>
    </citation>
    <scope>IDENTIFICATION</scope>
    <source>
        <tissue evidence="15">Spleen</tissue>
    </source>
</reference>
<proteinExistence type="inferred from homology"/>
<gene>
    <name evidence="15" type="primary">CDKN1C</name>
</gene>
<evidence type="ECO:0000256" key="5">
    <source>
        <dbReference type="ARBA" id="ARBA00023242"/>
    </source>
</evidence>
<evidence type="ECO:0000256" key="1">
    <source>
        <dbReference type="ARBA" id="ARBA00004123"/>
    </source>
</evidence>
<evidence type="ECO:0000256" key="12">
    <source>
        <dbReference type="SAM" id="MobiDB-lite"/>
    </source>
</evidence>
<organism evidence="14 15">
    <name type="scientific">Chrysochloris asiatica</name>
    <name type="common">Cape golden mole</name>
    <dbReference type="NCBI Taxonomy" id="185453"/>
    <lineage>
        <taxon>Eukaryota</taxon>
        <taxon>Metazoa</taxon>
        <taxon>Chordata</taxon>
        <taxon>Craniata</taxon>
        <taxon>Vertebrata</taxon>
        <taxon>Euteleostomi</taxon>
        <taxon>Mammalia</taxon>
        <taxon>Eutheria</taxon>
        <taxon>Afrotheria</taxon>
        <taxon>Chrysochloridae</taxon>
        <taxon>Chrysochlorinae</taxon>
        <taxon>Chrysochloris</taxon>
    </lineage>
</organism>
<dbReference type="PANTHER" id="PTHR10265:SF44">
    <property type="entry name" value="CYCLIN-DEPENDENT KINASE INHIBITOR 1C"/>
    <property type="match status" value="1"/>
</dbReference>
<keyword evidence="6" id="KW-0131">Cell cycle</keyword>
<evidence type="ECO:0000313" key="14">
    <source>
        <dbReference type="Proteomes" id="UP000504623"/>
    </source>
</evidence>
<keyword evidence="14" id="KW-1185">Reference proteome</keyword>
<dbReference type="Proteomes" id="UP000504623">
    <property type="component" value="Unplaced"/>
</dbReference>
<comment type="subunit">
    <text evidence="8">Interacts with PCNA.</text>
</comment>
<accession>A0A9B0TGG0</accession>
<dbReference type="GeneID" id="102835549"/>
<keyword evidence="3" id="KW-0488">Methylation</keyword>
<dbReference type="GO" id="GO:0004861">
    <property type="term" value="F:cyclin-dependent protein serine/threonine kinase inhibitor activity"/>
    <property type="evidence" value="ECO:0007669"/>
    <property type="project" value="InterPro"/>
</dbReference>
<dbReference type="InterPro" id="IPR003175">
    <property type="entry name" value="CDI_dom"/>
</dbReference>
<keyword evidence="5" id="KW-0539">Nucleus</keyword>
<comment type="function">
    <text evidence="7">Potent tight-binding inhibitor of several G1 cyclin/CDK complexes (cyclin E-CDK2, cyclin D2-CDK4, and cyclin A-CDK2) and, to lesser extent, of the mitotic cyclin B-CDC2. Negative regulator of cell proliferation. May play a role in maintenance of the non-proliferative state throughout life.</text>
</comment>
<feature type="domain" description="Cyclin-dependent kinase inhibitor" evidence="13">
    <location>
        <begin position="32"/>
        <end position="82"/>
    </location>
</feature>
<dbReference type="Pfam" id="PF02234">
    <property type="entry name" value="CDI"/>
    <property type="match status" value="1"/>
</dbReference>
<evidence type="ECO:0000256" key="9">
    <source>
        <dbReference type="ARBA" id="ARBA00067667"/>
    </source>
</evidence>
<dbReference type="CTD" id="1028"/>
<feature type="region of interest" description="Disordered" evidence="12">
    <location>
        <begin position="126"/>
        <end position="167"/>
    </location>
</feature>
<comment type="subcellular location">
    <subcellularLocation>
        <location evidence="1">Nucleus</location>
    </subcellularLocation>
</comment>
<keyword evidence="4 15" id="KW-0649">Protein kinase inhibitor</keyword>
<comment type="similarity">
    <text evidence="2">Belongs to the CDI family.</text>
</comment>
<dbReference type="GO" id="GO:0005634">
    <property type="term" value="C:nucleus"/>
    <property type="evidence" value="ECO:0007669"/>
    <property type="project" value="UniProtKB-SubCell"/>
</dbReference>
<evidence type="ECO:0000256" key="11">
    <source>
        <dbReference type="ARBA" id="ARBA00078591"/>
    </source>
</evidence>
<dbReference type="Gene3D" id="4.10.365.10">
    <property type="entry name" value="p27"/>
    <property type="match status" value="1"/>
</dbReference>
<dbReference type="PANTHER" id="PTHR10265">
    <property type="entry name" value="CYCLIN-DEPENDENT KINASE INHIBITOR 1"/>
    <property type="match status" value="1"/>
</dbReference>
<evidence type="ECO:0000256" key="10">
    <source>
        <dbReference type="ARBA" id="ARBA00076482"/>
    </source>
</evidence>
<dbReference type="InterPro" id="IPR044898">
    <property type="entry name" value="CDI_dom_sf"/>
</dbReference>
<dbReference type="RefSeq" id="XP_006861095.1">
    <property type="nucleotide sequence ID" value="XM_006861033.1"/>
</dbReference>
<dbReference type="GO" id="GO:0045930">
    <property type="term" value="P:negative regulation of mitotic cell cycle"/>
    <property type="evidence" value="ECO:0007669"/>
    <property type="project" value="TreeGrafter"/>
</dbReference>
<dbReference type="FunFam" id="4.10.365.10:FF:000002">
    <property type="entry name" value="cyclin-dependent kinase inhibitor 1C"/>
    <property type="match status" value="1"/>
</dbReference>
<name>A0A9B0TGG0_CHRAS</name>
<evidence type="ECO:0000256" key="4">
    <source>
        <dbReference type="ARBA" id="ARBA00023013"/>
    </source>
</evidence>
<dbReference type="AlphaFoldDB" id="A0A9B0TGG0"/>
<evidence type="ECO:0000259" key="13">
    <source>
        <dbReference type="Pfam" id="PF02234"/>
    </source>
</evidence>
<sequence>MPDVSLRRDATMERLADHRPFPPFVRTSACRSLFGPVDHEELRMEVQARLAELHAEEQRRWDYDFELDMPLPGPGRLQWVEVDSDSVPAFYRETVQVGRCRLQVAPRGPRVAIAEIAAADATDFFAKRKRPVPENKSPPGEVSPGCPAPGAPAAVGAAEQTPRKRLR</sequence>
<protein>
    <recommendedName>
        <fullName evidence="9">Cyclin-dependent kinase inhibitor 1C</fullName>
    </recommendedName>
    <alternativeName>
        <fullName evidence="10">Cyclin-dependent kinase inhibitor p57</fullName>
    </alternativeName>
    <alternativeName>
        <fullName evidence="11">p57Kip2</fullName>
    </alternativeName>
</protein>
<evidence type="ECO:0000256" key="8">
    <source>
        <dbReference type="ARBA" id="ARBA00062980"/>
    </source>
</evidence>
<evidence type="ECO:0000313" key="15">
    <source>
        <dbReference type="RefSeq" id="XP_006861095.1"/>
    </source>
</evidence>
<dbReference type="OrthoDB" id="9940972at2759"/>
<evidence type="ECO:0000256" key="7">
    <source>
        <dbReference type="ARBA" id="ARBA00054284"/>
    </source>
</evidence>
<evidence type="ECO:0000256" key="3">
    <source>
        <dbReference type="ARBA" id="ARBA00022481"/>
    </source>
</evidence>
<dbReference type="GO" id="GO:0045892">
    <property type="term" value="P:negative regulation of DNA-templated transcription"/>
    <property type="evidence" value="ECO:0007669"/>
    <property type="project" value="UniProtKB-ARBA"/>
</dbReference>
<evidence type="ECO:0000256" key="2">
    <source>
        <dbReference type="ARBA" id="ARBA00006726"/>
    </source>
</evidence>
<evidence type="ECO:0000256" key="6">
    <source>
        <dbReference type="ARBA" id="ARBA00023306"/>
    </source>
</evidence>